<dbReference type="Gene3D" id="1.20.1250.20">
    <property type="entry name" value="MFS general substrate transporter like domains"/>
    <property type="match status" value="2"/>
</dbReference>
<evidence type="ECO:0000256" key="2">
    <source>
        <dbReference type="ARBA" id="ARBA00007520"/>
    </source>
</evidence>
<dbReference type="InterPro" id="IPR020846">
    <property type="entry name" value="MFS_dom"/>
</dbReference>
<evidence type="ECO:0000259" key="8">
    <source>
        <dbReference type="PROSITE" id="PS50850"/>
    </source>
</evidence>
<dbReference type="InterPro" id="IPR036259">
    <property type="entry name" value="MFS_trans_sf"/>
</dbReference>
<keyword evidence="10" id="KW-1185">Reference proteome</keyword>
<evidence type="ECO:0000256" key="7">
    <source>
        <dbReference type="SAM" id="Phobius"/>
    </source>
</evidence>
<feature type="domain" description="Major facilitator superfamily (MFS) profile" evidence="8">
    <location>
        <begin position="71"/>
        <end position="561"/>
    </location>
</feature>
<evidence type="ECO:0000256" key="1">
    <source>
        <dbReference type="ARBA" id="ARBA00004141"/>
    </source>
</evidence>
<feature type="transmembrane region" description="Helical" evidence="7">
    <location>
        <begin position="161"/>
        <end position="186"/>
    </location>
</feature>
<feature type="transmembrane region" description="Helical" evidence="7">
    <location>
        <begin position="403"/>
        <end position="424"/>
    </location>
</feature>
<feature type="transmembrane region" description="Helical" evidence="7">
    <location>
        <begin position="336"/>
        <end position="357"/>
    </location>
</feature>
<dbReference type="FunFam" id="1.20.1250.20:FF:000196">
    <property type="entry name" value="MFS toxin efflux pump (AflT)"/>
    <property type="match status" value="1"/>
</dbReference>
<reference evidence="9 10" key="1">
    <citation type="submission" date="2015-01" db="EMBL/GenBank/DDBJ databases">
        <title>The Genome Sequence of Capronia semiimmersa CBS27337.</title>
        <authorList>
            <consortium name="The Broad Institute Genomics Platform"/>
            <person name="Cuomo C."/>
            <person name="de Hoog S."/>
            <person name="Gorbushina A."/>
            <person name="Stielow B."/>
            <person name="Teixiera M."/>
            <person name="Abouelleil A."/>
            <person name="Chapman S.B."/>
            <person name="Priest M."/>
            <person name="Young S.K."/>
            <person name="Wortman J."/>
            <person name="Nusbaum C."/>
            <person name="Birren B."/>
        </authorList>
    </citation>
    <scope>NUCLEOTIDE SEQUENCE [LARGE SCALE GENOMIC DNA]</scope>
    <source>
        <strain evidence="9 10">CBS 27337</strain>
    </source>
</reference>
<feature type="transmembrane region" description="Helical" evidence="7">
    <location>
        <begin position="69"/>
        <end position="94"/>
    </location>
</feature>
<dbReference type="SUPFAM" id="SSF103473">
    <property type="entry name" value="MFS general substrate transporter"/>
    <property type="match status" value="1"/>
</dbReference>
<feature type="transmembrane region" description="Helical" evidence="7">
    <location>
        <begin position="297"/>
        <end position="316"/>
    </location>
</feature>
<dbReference type="HOGENOM" id="CLU_000960_22_1_1"/>
<dbReference type="InterPro" id="IPR011701">
    <property type="entry name" value="MFS"/>
</dbReference>
<dbReference type="GO" id="GO:0005886">
    <property type="term" value="C:plasma membrane"/>
    <property type="evidence" value="ECO:0007669"/>
    <property type="project" value="TreeGrafter"/>
</dbReference>
<feature type="transmembrane region" description="Helical" evidence="7">
    <location>
        <begin position="136"/>
        <end position="155"/>
    </location>
</feature>
<feature type="transmembrane region" description="Helical" evidence="7">
    <location>
        <begin position="193"/>
        <end position="212"/>
    </location>
</feature>
<evidence type="ECO:0000313" key="9">
    <source>
        <dbReference type="EMBL" id="KIW70229.1"/>
    </source>
</evidence>
<keyword evidence="5 7" id="KW-0472">Membrane</keyword>
<feature type="transmembrane region" description="Helical" evidence="7">
    <location>
        <begin position="369"/>
        <end position="391"/>
    </location>
</feature>
<comment type="similarity">
    <text evidence="2">Belongs to the major facilitator superfamily. TCR/Tet family.</text>
</comment>
<dbReference type="EMBL" id="KN846957">
    <property type="protein sequence ID" value="KIW70229.1"/>
    <property type="molecule type" value="Genomic_DNA"/>
</dbReference>
<protein>
    <recommendedName>
        <fullName evidence="8">Major facilitator superfamily (MFS) profile domain-containing protein</fullName>
    </recommendedName>
</protein>
<evidence type="ECO:0000313" key="10">
    <source>
        <dbReference type="Proteomes" id="UP000054266"/>
    </source>
</evidence>
<feature type="transmembrane region" description="Helical" evidence="7">
    <location>
        <begin position="468"/>
        <end position="487"/>
    </location>
</feature>
<keyword evidence="4 7" id="KW-1133">Transmembrane helix</keyword>
<dbReference type="AlphaFoldDB" id="A0A0D2GDK9"/>
<accession>A0A0D2GDK9</accession>
<feature type="compositionally biased region" description="Polar residues" evidence="6">
    <location>
        <begin position="22"/>
        <end position="43"/>
    </location>
</feature>
<dbReference type="PRINTS" id="PR01036">
    <property type="entry name" value="TCRTETB"/>
</dbReference>
<name>A0A0D2GDK9_9EURO</name>
<feature type="transmembrane region" description="Helical" evidence="7">
    <location>
        <begin position="224"/>
        <end position="245"/>
    </location>
</feature>
<dbReference type="Pfam" id="PF07690">
    <property type="entry name" value="MFS_1"/>
    <property type="match status" value="1"/>
</dbReference>
<evidence type="ECO:0000256" key="4">
    <source>
        <dbReference type="ARBA" id="ARBA00022989"/>
    </source>
</evidence>
<feature type="transmembrane region" description="Helical" evidence="7">
    <location>
        <begin position="106"/>
        <end position="124"/>
    </location>
</feature>
<keyword evidence="3 7" id="KW-0812">Transmembrane</keyword>
<proteinExistence type="inferred from homology"/>
<feature type="region of interest" description="Disordered" evidence="6">
    <location>
        <begin position="1"/>
        <end position="47"/>
    </location>
</feature>
<organism evidence="9 10">
    <name type="scientific">Phialophora macrospora</name>
    <dbReference type="NCBI Taxonomy" id="1851006"/>
    <lineage>
        <taxon>Eukaryota</taxon>
        <taxon>Fungi</taxon>
        <taxon>Dikarya</taxon>
        <taxon>Ascomycota</taxon>
        <taxon>Pezizomycotina</taxon>
        <taxon>Eurotiomycetes</taxon>
        <taxon>Chaetothyriomycetidae</taxon>
        <taxon>Chaetothyriales</taxon>
        <taxon>Herpotrichiellaceae</taxon>
        <taxon>Phialophora</taxon>
    </lineage>
</organism>
<gene>
    <name evidence="9" type="ORF">PV04_02520</name>
</gene>
<comment type="subcellular location">
    <subcellularLocation>
        <location evidence="1">Membrane</location>
        <topology evidence="1">Multi-pass membrane protein</topology>
    </subcellularLocation>
</comment>
<evidence type="ECO:0000256" key="6">
    <source>
        <dbReference type="SAM" id="MobiDB-lite"/>
    </source>
</evidence>
<dbReference type="GO" id="GO:0022857">
    <property type="term" value="F:transmembrane transporter activity"/>
    <property type="evidence" value="ECO:0007669"/>
    <property type="project" value="InterPro"/>
</dbReference>
<dbReference type="PANTHER" id="PTHR23501:SF193">
    <property type="entry name" value="MULTIDRUG TRANSPORTER, PUTATIVE (AFU_ORTHOLOGUE AFUA_8G00940)-RELATED"/>
    <property type="match status" value="1"/>
</dbReference>
<feature type="transmembrane region" description="Helical" evidence="7">
    <location>
        <begin position="539"/>
        <end position="558"/>
    </location>
</feature>
<dbReference type="CDD" id="cd17502">
    <property type="entry name" value="MFS_Azr1_MDR_like"/>
    <property type="match status" value="1"/>
</dbReference>
<dbReference type="Proteomes" id="UP000054266">
    <property type="component" value="Unassembled WGS sequence"/>
</dbReference>
<evidence type="ECO:0000256" key="5">
    <source>
        <dbReference type="ARBA" id="ARBA00023136"/>
    </source>
</evidence>
<dbReference type="PANTHER" id="PTHR23501">
    <property type="entry name" value="MAJOR FACILITATOR SUPERFAMILY"/>
    <property type="match status" value="1"/>
</dbReference>
<sequence length="575" mass="60492">MAIPPQPQRLVKHAEPDEAADSSGSPSPITTTLKDPGESNPSSTDHDTITELQKTDSRAAAKLAAAKPVFLLAAVFLSTFLMALNGSIIATAIPKITTHFNSLKDIGWYGSAYLVSTCSLQPLVGRIYTHFPTKYTYITFASIFSIGALVCATAPSSEALIVGRAVQGIGGAGVINGAFAVIASVASPQSSPLLIGIAVSLSSFGTIIGPLIGGALTQRVSWRWCFYINLPPGGVVVCTLLSLGVPEQIKKQPVRNNLKKIVAEELDLIGFILFAPACIMFLLAMTWGGNEYRWDSSVIIGLFCGAFVTSLVFAAWECFRGEKAMIPPSIARNPLVMFGGCTSFLQVGALLLLSYYLPLWFQVVKDDSPVLSGVMVLPTAISQAIAGITAGKLVQIIGYCTPWALLGCILTSVGSGLMTTFTVASGAGAWIGYQILAGAGRGTVVQMPVTAIQNLLPPKEVSIATSQIFFWQYLGGATLLAVGETIFTNTLRSSLKTYAPGVNQQGVIDLGAAAVRSGVPKADLEAVLRAYNRAIVSTFYLAVGASSAAFLTSFGMGFQKLPKKQDPKKSKGGDA</sequence>
<dbReference type="PROSITE" id="PS50850">
    <property type="entry name" value="MFS"/>
    <property type="match status" value="1"/>
</dbReference>
<feature type="transmembrane region" description="Helical" evidence="7">
    <location>
        <begin position="266"/>
        <end position="285"/>
    </location>
</feature>
<evidence type="ECO:0000256" key="3">
    <source>
        <dbReference type="ARBA" id="ARBA00022692"/>
    </source>
</evidence>